<name>A0A9W6XFG1_9STRA</name>
<dbReference type="Proteomes" id="UP001165121">
    <property type="component" value="Unassembled WGS sequence"/>
</dbReference>
<gene>
    <name evidence="2" type="ORF">Pfra01_001047300</name>
</gene>
<feature type="chain" id="PRO_5040902186" evidence="1">
    <location>
        <begin position="25"/>
        <end position="120"/>
    </location>
</feature>
<evidence type="ECO:0000313" key="3">
    <source>
        <dbReference type="Proteomes" id="UP001165121"/>
    </source>
</evidence>
<evidence type="ECO:0000313" key="2">
    <source>
        <dbReference type="EMBL" id="GMF37388.1"/>
    </source>
</evidence>
<keyword evidence="3" id="KW-1185">Reference proteome</keyword>
<reference evidence="2" key="1">
    <citation type="submission" date="2023-04" db="EMBL/GenBank/DDBJ databases">
        <title>Phytophthora fragariaefolia NBRC 109709.</title>
        <authorList>
            <person name="Ichikawa N."/>
            <person name="Sato H."/>
            <person name="Tonouchi N."/>
        </authorList>
    </citation>
    <scope>NUCLEOTIDE SEQUENCE</scope>
    <source>
        <strain evidence="2">NBRC 109709</strain>
    </source>
</reference>
<dbReference type="OrthoDB" id="115580at2759"/>
<sequence>MHQRYVLVLVVATFTQLTWDIVYANNSIQVTNSETASYPAIFNDGNTNRSLKKSSGPIDLAAIGDEEWIKFSSFLTRMFQKNPKVSSAVKSSPDVVKGLKNPKVSQTIKELEDKKGFLIT</sequence>
<keyword evidence="1" id="KW-0732">Signal</keyword>
<evidence type="ECO:0000256" key="1">
    <source>
        <dbReference type="SAM" id="SignalP"/>
    </source>
</evidence>
<organism evidence="2 3">
    <name type="scientific">Phytophthora fragariaefolia</name>
    <dbReference type="NCBI Taxonomy" id="1490495"/>
    <lineage>
        <taxon>Eukaryota</taxon>
        <taxon>Sar</taxon>
        <taxon>Stramenopiles</taxon>
        <taxon>Oomycota</taxon>
        <taxon>Peronosporomycetes</taxon>
        <taxon>Peronosporales</taxon>
        <taxon>Peronosporaceae</taxon>
        <taxon>Phytophthora</taxon>
    </lineage>
</organism>
<dbReference type="AlphaFoldDB" id="A0A9W6XFG1"/>
<protein>
    <submittedName>
        <fullName evidence="2">Unnamed protein product</fullName>
    </submittedName>
</protein>
<accession>A0A9W6XFG1</accession>
<dbReference type="EMBL" id="BSXT01001005">
    <property type="protein sequence ID" value="GMF37388.1"/>
    <property type="molecule type" value="Genomic_DNA"/>
</dbReference>
<comment type="caution">
    <text evidence="2">The sequence shown here is derived from an EMBL/GenBank/DDBJ whole genome shotgun (WGS) entry which is preliminary data.</text>
</comment>
<feature type="signal peptide" evidence="1">
    <location>
        <begin position="1"/>
        <end position="24"/>
    </location>
</feature>
<proteinExistence type="predicted"/>